<feature type="region of interest" description="Disordered" evidence="9">
    <location>
        <begin position="1267"/>
        <end position="1322"/>
    </location>
</feature>
<feature type="region of interest" description="Disordered" evidence="9">
    <location>
        <begin position="1"/>
        <end position="283"/>
    </location>
</feature>
<feature type="compositionally biased region" description="Low complexity" evidence="9">
    <location>
        <begin position="321"/>
        <end position="342"/>
    </location>
</feature>
<gene>
    <name evidence="13" type="ORF">I303_103106</name>
</gene>
<keyword evidence="8 10" id="KW-0472">Membrane</keyword>
<comment type="similarity">
    <text evidence="2">Belongs to the Ca(2+):cation antiporter (CaCA) (TC 2.A.19) family.</text>
</comment>
<feature type="transmembrane region" description="Helical" evidence="10">
    <location>
        <begin position="1465"/>
        <end position="1484"/>
    </location>
</feature>
<dbReference type="KEGG" id="kdj:28966825"/>
<feature type="compositionally biased region" description="Polar residues" evidence="9">
    <location>
        <begin position="179"/>
        <end position="200"/>
    </location>
</feature>
<dbReference type="Pfam" id="PF01699">
    <property type="entry name" value="Na_Ca_ex"/>
    <property type="match status" value="2"/>
</dbReference>
<dbReference type="GeneID" id="28966825"/>
<feature type="transmembrane region" description="Helical" evidence="10">
    <location>
        <begin position="498"/>
        <end position="519"/>
    </location>
</feature>
<keyword evidence="5 10" id="KW-0812">Transmembrane</keyword>
<keyword evidence="3" id="KW-0813">Transport</keyword>
<evidence type="ECO:0000256" key="10">
    <source>
        <dbReference type="SAM" id="Phobius"/>
    </source>
</evidence>
<feature type="compositionally biased region" description="Basic and acidic residues" evidence="9">
    <location>
        <begin position="240"/>
        <end position="254"/>
    </location>
</feature>
<dbReference type="PANTHER" id="PTHR31503">
    <property type="entry name" value="VACUOLAR CALCIUM ION TRANSPORTER"/>
    <property type="match status" value="1"/>
</dbReference>
<comment type="subcellular location">
    <subcellularLocation>
        <location evidence="1">Endomembrane system</location>
        <topology evidence="1">Multi-pass membrane protein</topology>
    </subcellularLocation>
</comment>
<protein>
    <submittedName>
        <fullName evidence="13">Calcium/proton exchanger</fullName>
    </submittedName>
</protein>
<evidence type="ECO:0000259" key="11">
    <source>
        <dbReference type="Pfam" id="PF01699"/>
    </source>
</evidence>
<dbReference type="InterPro" id="IPR004837">
    <property type="entry name" value="NaCa_Exmemb"/>
</dbReference>
<feature type="compositionally biased region" description="Polar residues" evidence="9">
    <location>
        <begin position="1289"/>
        <end position="1306"/>
    </location>
</feature>
<dbReference type="InterPro" id="IPR044880">
    <property type="entry name" value="NCX_ion-bd_dom_sf"/>
</dbReference>
<feature type="region of interest" description="Disordered" evidence="9">
    <location>
        <begin position="553"/>
        <end position="665"/>
    </location>
</feature>
<dbReference type="PANTHER" id="PTHR31503:SF10">
    <property type="entry name" value="VNX1 PROTEIN"/>
    <property type="match status" value="1"/>
</dbReference>
<evidence type="ECO:0000313" key="14">
    <source>
        <dbReference type="Proteomes" id="UP000078595"/>
    </source>
</evidence>
<keyword evidence="4" id="KW-0597">Phosphoprotein</keyword>
<feature type="compositionally biased region" description="Polar residues" evidence="9">
    <location>
        <begin position="20"/>
        <end position="44"/>
    </location>
</feature>
<feature type="transmembrane region" description="Helical" evidence="10">
    <location>
        <begin position="983"/>
        <end position="1003"/>
    </location>
</feature>
<sequence length="1517" mass="163670">MSAPPPTSHSNDEEEDSHSIVQSASSPTQTIRQSNLGSQSTAAQTFAEILKSPAPQSGPEEGTMSSGLAAAPELKRSGSQQQQEALGKGRPGSLHSQQQDEQRPNPISTPQPAPSSSQYHAALSPGRASSIRSFTTATEDEDYYDAQNRPRSALPGAQSLESTPRGGIGSQRGPPATAFGSSFGSPNTTWGERPGNSNAGSMPRPPRNPRFLSSGMYQAPPGSMSRSASRARPVLQQRESVVRVDKDRDRKDGDREDEEVEDRGAELIKQRQKERRQARKKKAHLELEKRLAAEAEAEGLTPLATPDLSAPTTGLPDERFQTQQQRGGPGTTSRSISRSRAPSSDRRRYPSEAGYFPRPASLAGTETPRDGGLSPRDDFLRAPSVHSAQGDEEDQESIAADQASIVDEIVHDVVEEEIGGEHGTDVEDEDEDDEGDGGDEGVTLRDRQDALNIEHPFGLPIWKPALYRKSRSVTRNAESALHSIPSAAAERHLLPGNILWVLLFGWWLALACFFVAVLVSAAEVLGGGRGGYGKTLRGLAWYIGWPFGKYVEGEGAPEEDPDNSDDEDESARPTRRSDYGTWTSRSSSSVSPTPKARVTSDGASSNFTIRNTPSRDSLGLHAGLPDEPIRPSLAPTSPAGASSSTIRGADGHDRQPTVTFSPNVKVKDMLDDERTSLLGNGKHEPKGFRRPRNKKAKFLGRLVYWPGFFLVVAPIMSFVCILCWFFVITIPMAKLTWALLNLLYHRPLEINFRSAPKVVVPIPTGNTPHGSPDSSEGSGTGSGSTTLQGEDGSPSGYTMKRAHLTAGQVAPTSGPRSTVLLCTYRAVGLQYYKYTVGGVNIMFINLLPLVFFVIIDGLFILPFVEKLEHKHLPISPLLKLITSQALIFVLSLASVIPLSYFIGMAVASISAQSSIGMGAVINATFGSIIEIILYSIALIQGKGRLVEGSIVGSILAGVLLMPGVSMCSGAFKRKEQKFNAKSAGVTSTMLIMAIIGTLTPTMFYQTYGSFELHCEGCPTPAQHNISILPDSSLQMTGGAKGSNNMWMCDHCYYEHPDPQNDPFYQDQVETLMYGCAAILLFSYLIGLWFSLRTHAAQIWQNPQQLMKNDEASAAIQAMHPAVKATLTQRITPQAVMQHILPLHKANVAGNSPHQSRSVGGSPKASISRLPSHVGYRPSPVLEEGPLEGDATAQAGSSTEGNNKDRSASNTFNLPAGYTPFLESVDKDLKNSQTHLTPMRLPSSLTTEDFTRAVAVATVSALRHQGSIIGSSSQSGSAQKSRPAIHNHDTTGPQTAGQMTASNSAKGNWQDDEEQGHGGHEAPSWTRGVSAGVLLGCTLLYAIIAEILVDVVDVVLQGSGIDEKFLGLTLFALVPNTTEFMNAMSFALNGNIALSMEIGSAYALQVCLLQIPAMVAFSALYQPDKMGDVVDTFTLIFPRWDVIAIILSIFLLTYTYIEARSNYHRGSILVLAYIVLIMGFYYAPIRSQGDTEPDMVYGPEMLEDLKTGLGVSITKLWA</sequence>
<feature type="compositionally biased region" description="Basic and acidic residues" evidence="9">
    <location>
        <begin position="262"/>
        <end position="271"/>
    </location>
</feature>
<feature type="compositionally biased region" description="Basic residues" evidence="9">
    <location>
        <begin position="272"/>
        <end position="283"/>
    </location>
</feature>
<dbReference type="GO" id="GO:0006874">
    <property type="term" value="P:intracellular calcium ion homeostasis"/>
    <property type="evidence" value="ECO:0007669"/>
    <property type="project" value="TreeGrafter"/>
</dbReference>
<dbReference type="RefSeq" id="XP_065824766.1">
    <property type="nucleotide sequence ID" value="XM_065968694.1"/>
</dbReference>
<evidence type="ECO:0000256" key="6">
    <source>
        <dbReference type="ARBA" id="ARBA00022989"/>
    </source>
</evidence>
<dbReference type="GO" id="GO:0012505">
    <property type="term" value="C:endomembrane system"/>
    <property type="evidence" value="ECO:0007669"/>
    <property type="project" value="UniProtKB-SubCell"/>
</dbReference>
<accession>A0AAJ8MGT3</accession>
<feature type="transmembrane region" description="Helical" evidence="10">
    <location>
        <begin position="698"/>
        <end position="718"/>
    </location>
</feature>
<feature type="transmembrane region" description="Helical" evidence="10">
    <location>
        <begin position="1399"/>
        <end position="1420"/>
    </location>
</feature>
<feature type="transmembrane region" description="Helical" evidence="10">
    <location>
        <begin position="1364"/>
        <end position="1387"/>
    </location>
</feature>
<feature type="transmembrane region" description="Helical" evidence="10">
    <location>
        <begin position="950"/>
        <end position="971"/>
    </location>
</feature>
<feature type="compositionally biased region" description="Polar residues" evidence="9">
    <location>
        <begin position="1148"/>
        <end position="1158"/>
    </location>
</feature>
<keyword evidence="6 10" id="KW-1133">Transmembrane helix</keyword>
<evidence type="ECO:0000313" key="13">
    <source>
        <dbReference type="EMBL" id="WWC60532.1"/>
    </source>
</evidence>
<organism evidence="13 14">
    <name type="scientific">Kwoniella dejecticola CBS 10117</name>
    <dbReference type="NCBI Taxonomy" id="1296121"/>
    <lineage>
        <taxon>Eukaryota</taxon>
        <taxon>Fungi</taxon>
        <taxon>Dikarya</taxon>
        <taxon>Basidiomycota</taxon>
        <taxon>Agaricomycotina</taxon>
        <taxon>Tremellomycetes</taxon>
        <taxon>Tremellales</taxon>
        <taxon>Cryptococcaceae</taxon>
        <taxon>Kwoniella</taxon>
    </lineage>
</organism>
<feature type="compositionally biased region" description="Basic and acidic residues" evidence="9">
    <location>
        <begin position="416"/>
        <end position="425"/>
    </location>
</feature>
<dbReference type="EMBL" id="CP144532">
    <property type="protein sequence ID" value="WWC60532.1"/>
    <property type="molecule type" value="Genomic_DNA"/>
</dbReference>
<feature type="compositionally biased region" description="Low complexity" evidence="9">
    <location>
        <begin position="631"/>
        <end position="644"/>
    </location>
</feature>
<evidence type="ECO:0000259" key="12">
    <source>
        <dbReference type="Pfam" id="PF03733"/>
    </source>
</evidence>
<feature type="domain" description="Inner membrane component" evidence="12">
    <location>
        <begin position="496"/>
        <end position="549"/>
    </location>
</feature>
<evidence type="ECO:0000256" key="3">
    <source>
        <dbReference type="ARBA" id="ARBA00022448"/>
    </source>
</evidence>
<feature type="transmembrane region" description="Helical" evidence="10">
    <location>
        <begin position="1432"/>
        <end position="1453"/>
    </location>
</feature>
<feature type="transmembrane region" description="Helical" evidence="10">
    <location>
        <begin position="1324"/>
        <end position="1344"/>
    </location>
</feature>
<feature type="compositionally biased region" description="Polar residues" evidence="9">
    <location>
        <begin position="601"/>
        <end position="615"/>
    </location>
</feature>
<evidence type="ECO:0000256" key="8">
    <source>
        <dbReference type="ARBA" id="ARBA00023136"/>
    </source>
</evidence>
<feature type="transmembrane region" description="Helical" evidence="10">
    <location>
        <begin position="843"/>
        <end position="864"/>
    </location>
</feature>
<feature type="compositionally biased region" description="Low complexity" evidence="9">
    <location>
        <begin position="770"/>
        <end position="789"/>
    </location>
</feature>
<feature type="transmembrane region" description="Helical" evidence="10">
    <location>
        <begin position="884"/>
        <end position="907"/>
    </location>
</feature>
<feature type="region of interest" description="Disordered" evidence="9">
    <location>
        <begin position="1147"/>
        <end position="1211"/>
    </location>
</feature>
<evidence type="ECO:0000256" key="4">
    <source>
        <dbReference type="ARBA" id="ARBA00022553"/>
    </source>
</evidence>
<feature type="transmembrane region" description="Helical" evidence="10">
    <location>
        <begin position="919"/>
        <end position="938"/>
    </location>
</feature>
<dbReference type="Gene3D" id="1.20.1420.30">
    <property type="entry name" value="NCX, central ion-binding region"/>
    <property type="match status" value="2"/>
</dbReference>
<feature type="transmembrane region" description="Helical" evidence="10">
    <location>
        <begin position="1071"/>
        <end position="1091"/>
    </location>
</feature>
<evidence type="ECO:0000256" key="5">
    <source>
        <dbReference type="ARBA" id="ARBA00022692"/>
    </source>
</evidence>
<feature type="region of interest" description="Disordered" evidence="9">
    <location>
        <begin position="416"/>
        <end position="443"/>
    </location>
</feature>
<keyword evidence="14" id="KW-1185">Reference proteome</keyword>
<feature type="compositionally biased region" description="Low complexity" evidence="9">
    <location>
        <begin position="1267"/>
        <end position="1276"/>
    </location>
</feature>
<reference evidence="13" key="2">
    <citation type="submission" date="2024-02" db="EMBL/GenBank/DDBJ databases">
        <title>Comparative genomics of Cryptococcus and Kwoniella reveals pathogenesis evolution and contrasting modes of karyotype evolution via chromosome fusion or intercentromeric recombination.</title>
        <authorList>
            <person name="Coelho M.A."/>
            <person name="David-Palma M."/>
            <person name="Shea T."/>
            <person name="Bowers K."/>
            <person name="McGinley-Smith S."/>
            <person name="Mohammad A.W."/>
            <person name="Gnirke A."/>
            <person name="Yurkov A.M."/>
            <person name="Nowrousian M."/>
            <person name="Sun S."/>
            <person name="Cuomo C.A."/>
            <person name="Heitman J."/>
        </authorList>
    </citation>
    <scope>NUCLEOTIDE SEQUENCE</scope>
    <source>
        <strain evidence="13">CBS 10117</strain>
    </source>
</reference>
<keyword evidence="7" id="KW-0406">Ion transport</keyword>
<feature type="compositionally biased region" description="Acidic residues" evidence="9">
    <location>
        <begin position="555"/>
        <end position="569"/>
    </location>
</feature>
<evidence type="ECO:0000256" key="1">
    <source>
        <dbReference type="ARBA" id="ARBA00004127"/>
    </source>
</evidence>
<dbReference type="Proteomes" id="UP000078595">
    <property type="component" value="Chromosome 3"/>
</dbReference>
<feature type="domain" description="Sodium/calcium exchanger membrane region" evidence="11">
    <location>
        <begin position="1329"/>
        <end position="1480"/>
    </location>
</feature>
<feature type="region of interest" description="Disordered" evidence="9">
    <location>
        <begin position="296"/>
        <end position="397"/>
    </location>
</feature>
<evidence type="ECO:0000256" key="9">
    <source>
        <dbReference type="SAM" id="MobiDB-lite"/>
    </source>
</evidence>
<feature type="region of interest" description="Disordered" evidence="9">
    <location>
        <begin position="763"/>
        <end position="793"/>
    </location>
</feature>
<evidence type="ECO:0000256" key="7">
    <source>
        <dbReference type="ARBA" id="ARBA00023065"/>
    </source>
</evidence>
<feature type="compositionally biased region" description="Acidic residues" evidence="9">
    <location>
        <begin position="426"/>
        <end position="439"/>
    </location>
</feature>
<dbReference type="GO" id="GO:0015369">
    <property type="term" value="F:calcium:proton antiporter activity"/>
    <property type="evidence" value="ECO:0007669"/>
    <property type="project" value="TreeGrafter"/>
</dbReference>
<feature type="domain" description="Sodium/calcium exchanger membrane region" evidence="11">
    <location>
        <begin position="885"/>
        <end position="999"/>
    </location>
</feature>
<feature type="transmembrane region" description="Helical" evidence="10">
    <location>
        <begin position="724"/>
        <end position="744"/>
    </location>
</feature>
<dbReference type="GO" id="GO:0005774">
    <property type="term" value="C:vacuolar membrane"/>
    <property type="evidence" value="ECO:0007669"/>
    <property type="project" value="UniProtKB-ARBA"/>
</dbReference>
<dbReference type="FunFam" id="1.20.1420.30:FF:000014">
    <property type="entry name" value="Cation/H+ exchanger protein 2"/>
    <property type="match status" value="1"/>
</dbReference>
<evidence type="ECO:0000256" key="2">
    <source>
        <dbReference type="ARBA" id="ARBA00008170"/>
    </source>
</evidence>
<proteinExistence type="inferred from homology"/>
<dbReference type="InterPro" id="IPR005185">
    <property type="entry name" value="YccF"/>
</dbReference>
<name>A0AAJ8MGT3_9TREE</name>
<dbReference type="Pfam" id="PF03733">
    <property type="entry name" value="YccF"/>
    <property type="match status" value="1"/>
</dbReference>
<dbReference type="InterPro" id="IPR004713">
    <property type="entry name" value="CaH_exchang"/>
</dbReference>
<reference evidence="13" key="1">
    <citation type="submission" date="2013-07" db="EMBL/GenBank/DDBJ databases">
        <authorList>
            <consortium name="The Broad Institute Genome Sequencing Platform"/>
            <person name="Cuomo C."/>
            <person name="Litvintseva A."/>
            <person name="Chen Y."/>
            <person name="Heitman J."/>
            <person name="Sun S."/>
            <person name="Springer D."/>
            <person name="Dromer F."/>
            <person name="Young S.K."/>
            <person name="Zeng Q."/>
            <person name="Gargeya S."/>
            <person name="Fitzgerald M."/>
            <person name="Abouelleil A."/>
            <person name="Alvarado L."/>
            <person name="Berlin A.M."/>
            <person name="Chapman S.B."/>
            <person name="Dewar J."/>
            <person name="Goldberg J."/>
            <person name="Griggs A."/>
            <person name="Gujja S."/>
            <person name="Hansen M."/>
            <person name="Howarth C."/>
            <person name="Imamovic A."/>
            <person name="Larimer J."/>
            <person name="McCowan C."/>
            <person name="Murphy C."/>
            <person name="Pearson M."/>
            <person name="Priest M."/>
            <person name="Roberts A."/>
            <person name="Saif S."/>
            <person name="Shea T."/>
            <person name="Sykes S."/>
            <person name="Wortman J."/>
            <person name="Nusbaum C."/>
            <person name="Birren B."/>
        </authorList>
    </citation>
    <scope>NUCLEOTIDE SEQUENCE</scope>
    <source>
        <strain evidence="13">CBS 10117</strain>
    </source>
</reference>